<organism evidence="7 8">
    <name type="scientific">Adlercreutzia rubneri</name>
    <dbReference type="NCBI Taxonomy" id="2916441"/>
    <lineage>
        <taxon>Bacteria</taxon>
        <taxon>Bacillati</taxon>
        <taxon>Actinomycetota</taxon>
        <taxon>Coriobacteriia</taxon>
        <taxon>Eggerthellales</taxon>
        <taxon>Eggerthellaceae</taxon>
        <taxon>Adlercreutzia</taxon>
    </lineage>
</organism>
<evidence type="ECO:0000256" key="4">
    <source>
        <dbReference type="SAM" id="MobiDB-lite"/>
    </source>
</evidence>
<evidence type="ECO:0000256" key="1">
    <source>
        <dbReference type="ARBA" id="ARBA00010164"/>
    </source>
</evidence>
<comment type="caution">
    <text evidence="7">The sequence shown here is derived from an EMBL/GenBank/DDBJ whole genome shotgun (WGS) entry which is preliminary data.</text>
</comment>
<dbReference type="Pfam" id="PF13657">
    <property type="entry name" value="Couple_hipA"/>
    <property type="match status" value="1"/>
</dbReference>
<keyword evidence="3" id="KW-0418">Kinase</keyword>
<evidence type="ECO:0008006" key="9">
    <source>
        <dbReference type="Google" id="ProtNLM"/>
    </source>
</evidence>
<dbReference type="InterPro" id="IPR012893">
    <property type="entry name" value="HipA-like_C"/>
</dbReference>
<feature type="domain" description="HipA-like C-terminal" evidence="5">
    <location>
        <begin position="106"/>
        <end position="179"/>
    </location>
</feature>
<evidence type="ECO:0000313" key="7">
    <source>
        <dbReference type="EMBL" id="MVN59028.1"/>
    </source>
</evidence>
<evidence type="ECO:0000313" key="8">
    <source>
        <dbReference type="Proteomes" id="UP000488839"/>
    </source>
</evidence>
<feature type="region of interest" description="Disordered" evidence="4">
    <location>
        <begin position="216"/>
        <end position="246"/>
    </location>
</feature>
<gene>
    <name evidence="7" type="ORF">GO707_07305</name>
</gene>
<dbReference type="PANTHER" id="PTHR37419">
    <property type="entry name" value="SERINE/THREONINE-PROTEIN KINASE TOXIN HIPA"/>
    <property type="match status" value="1"/>
</dbReference>
<reference evidence="7 8" key="1">
    <citation type="submission" date="2019-11" db="EMBL/GenBank/DDBJ databases">
        <title>Whole genome shotgun sequencing (WGS) data from Adlercreutzia equolifaciens ResAG-91, Eggerthella lenta MRI-F36, MRI-F37, MRI-F40, ResAG-49, ResAG-88, ResAG-121, ResAG-145, and Gordonibacter sp. ResAG-5, ResAG-26, ResAG-43, ResAG-50, ResAG-59.</title>
        <authorList>
            <person name="Stoll D.A."/>
            <person name="Danylec N."/>
            <person name="Franz C.M.A.P."/>
            <person name="Huch M."/>
        </authorList>
    </citation>
    <scope>NUCLEOTIDE SEQUENCE [LARGE SCALE GENOMIC DNA]</scope>
    <source>
        <strain evidence="7 8">ResAG-91</strain>
    </source>
</reference>
<dbReference type="InterPro" id="IPR052028">
    <property type="entry name" value="HipA_Ser/Thr_kinase"/>
</dbReference>
<evidence type="ECO:0000256" key="2">
    <source>
        <dbReference type="ARBA" id="ARBA00022679"/>
    </source>
</evidence>
<accession>A0A7K1T5Z1</accession>
<comment type="similarity">
    <text evidence="1">Belongs to the HipA Ser/Thr kinase family.</text>
</comment>
<feature type="domain" description="HipA N-terminal subdomain 1" evidence="6">
    <location>
        <begin position="2"/>
        <end position="64"/>
    </location>
</feature>
<dbReference type="AlphaFoldDB" id="A0A7K1T5Z1"/>
<sequence>MPLSLSLPLSARRYTGYEAMPFFEGLLPEDDVREAVARQFHVSAMRPMELIRVLGKDCAGDVVILEEGDSCDLPGEAAYVPLPNTLEEIVRYPYGAIAQLRAEYRLSLAGGQEKIALFYDDRAPLDKGWFAPLAGAPSSHIIKPQIADRFPLLASNEFICMEAARAMGFEVPETYCLRRAPSFRCSSLRSRDDGGIRRRRAPGVAAGAPGRLLPSYRPHFGGEVRDAKTPSCSGYAPAEASGCEDS</sequence>
<proteinExistence type="inferred from homology"/>
<evidence type="ECO:0000259" key="6">
    <source>
        <dbReference type="Pfam" id="PF13657"/>
    </source>
</evidence>
<dbReference type="GO" id="GO:0005829">
    <property type="term" value="C:cytosol"/>
    <property type="evidence" value="ECO:0007669"/>
    <property type="project" value="TreeGrafter"/>
</dbReference>
<name>A0A7K1T5Z1_9ACTN</name>
<dbReference type="InterPro" id="IPR017508">
    <property type="entry name" value="HipA_N1"/>
</dbReference>
<evidence type="ECO:0000256" key="3">
    <source>
        <dbReference type="ARBA" id="ARBA00022777"/>
    </source>
</evidence>
<keyword evidence="2" id="KW-0808">Transferase</keyword>
<dbReference type="GO" id="GO:0004674">
    <property type="term" value="F:protein serine/threonine kinase activity"/>
    <property type="evidence" value="ECO:0007669"/>
    <property type="project" value="TreeGrafter"/>
</dbReference>
<dbReference type="Proteomes" id="UP000488839">
    <property type="component" value="Unassembled WGS sequence"/>
</dbReference>
<protein>
    <recommendedName>
        <fullName evidence="9">HipA N-terminal subdomain 1 domain-containing protein</fullName>
    </recommendedName>
</protein>
<dbReference type="Pfam" id="PF07804">
    <property type="entry name" value="HipA_C"/>
    <property type="match status" value="1"/>
</dbReference>
<keyword evidence="8" id="KW-1185">Reference proteome</keyword>
<dbReference type="PANTHER" id="PTHR37419:SF1">
    <property type="entry name" value="SERINE_THREONINE-PROTEIN KINASE TOXIN HIPA"/>
    <property type="match status" value="1"/>
</dbReference>
<evidence type="ECO:0000259" key="5">
    <source>
        <dbReference type="Pfam" id="PF07804"/>
    </source>
</evidence>
<dbReference type="EMBL" id="WPOO01000011">
    <property type="protein sequence ID" value="MVN59028.1"/>
    <property type="molecule type" value="Genomic_DNA"/>
</dbReference>
<dbReference type="NCBIfam" id="TIGR03071">
    <property type="entry name" value="couple_hipA"/>
    <property type="match status" value="1"/>
</dbReference>